<keyword evidence="3" id="KW-1185">Reference proteome</keyword>
<feature type="compositionally biased region" description="Polar residues" evidence="1">
    <location>
        <begin position="154"/>
        <end position="167"/>
    </location>
</feature>
<evidence type="ECO:0000313" key="2">
    <source>
        <dbReference type="EMBL" id="EJU01122.1"/>
    </source>
</evidence>
<name>M5G5P6_DACPD</name>
<accession>M5G5P6</accession>
<sequence length="321" mass="34105">MEGRIGPTPPLRSTVDTLAGSQPASPRARLPSSPGTLQSAGSFRKKPAPLVLVAPDTTIYPLPRGPLHPALQKDARPLQEDGLLDVPTQKMSITPSSIGPSLGHGYPSTAPHDIHHFPVNRAASPAMSNFSMPPGIPRASSTFSHADTISLAPSSKYHSSGATTSPLDQYGFDRRRPITNTPVEPRSASPSARSFFSRFRKDSHKKARIPGTTLEMLKQMPASQSSVNIALTRTGGISSENVALVSNQSGHSGSSDAGVSPIGMTQNTPTAAWTRSQQSEDPHVRRLDGLLAQHVESERERMRQIASGMGARAQAAPPTRS</sequence>
<evidence type="ECO:0000256" key="1">
    <source>
        <dbReference type="SAM" id="MobiDB-lite"/>
    </source>
</evidence>
<dbReference type="HOGENOM" id="CLU_866047_0_0_1"/>
<feature type="region of interest" description="Disordered" evidence="1">
    <location>
        <begin position="1"/>
        <end position="46"/>
    </location>
</feature>
<dbReference type="GeneID" id="63688068"/>
<feature type="region of interest" description="Disordered" evidence="1">
    <location>
        <begin position="154"/>
        <end position="194"/>
    </location>
</feature>
<proteinExistence type="predicted"/>
<dbReference type="Proteomes" id="UP000030653">
    <property type="component" value="Unassembled WGS sequence"/>
</dbReference>
<protein>
    <submittedName>
        <fullName evidence="2">Uncharacterized protein</fullName>
    </submittedName>
</protein>
<organism evidence="2 3">
    <name type="scientific">Dacryopinax primogenitus (strain DJM 731)</name>
    <name type="common">Brown rot fungus</name>
    <dbReference type="NCBI Taxonomy" id="1858805"/>
    <lineage>
        <taxon>Eukaryota</taxon>
        <taxon>Fungi</taxon>
        <taxon>Dikarya</taxon>
        <taxon>Basidiomycota</taxon>
        <taxon>Agaricomycotina</taxon>
        <taxon>Dacrymycetes</taxon>
        <taxon>Dacrymycetales</taxon>
        <taxon>Dacrymycetaceae</taxon>
        <taxon>Dacryopinax</taxon>
    </lineage>
</organism>
<evidence type="ECO:0000313" key="3">
    <source>
        <dbReference type="Proteomes" id="UP000030653"/>
    </source>
</evidence>
<dbReference type="OrthoDB" id="3261862at2759"/>
<dbReference type="AlphaFoldDB" id="M5G5P6"/>
<feature type="region of interest" description="Disordered" evidence="1">
    <location>
        <begin position="298"/>
        <end position="321"/>
    </location>
</feature>
<gene>
    <name evidence="2" type="ORF">DACRYDRAFT_22900</name>
</gene>
<dbReference type="RefSeq" id="XP_040628019.1">
    <property type="nucleotide sequence ID" value="XM_040773006.1"/>
</dbReference>
<feature type="compositionally biased region" description="Low complexity" evidence="1">
    <location>
        <begin position="21"/>
        <end position="34"/>
    </location>
</feature>
<reference evidence="2 3" key="1">
    <citation type="journal article" date="2012" name="Science">
        <title>The Paleozoic origin of enzymatic lignin decomposition reconstructed from 31 fungal genomes.</title>
        <authorList>
            <person name="Floudas D."/>
            <person name="Binder M."/>
            <person name="Riley R."/>
            <person name="Barry K."/>
            <person name="Blanchette R.A."/>
            <person name="Henrissat B."/>
            <person name="Martinez A.T."/>
            <person name="Otillar R."/>
            <person name="Spatafora J.W."/>
            <person name="Yadav J.S."/>
            <person name="Aerts A."/>
            <person name="Benoit I."/>
            <person name="Boyd A."/>
            <person name="Carlson A."/>
            <person name="Copeland A."/>
            <person name="Coutinho P.M."/>
            <person name="de Vries R.P."/>
            <person name="Ferreira P."/>
            <person name="Findley K."/>
            <person name="Foster B."/>
            <person name="Gaskell J."/>
            <person name="Glotzer D."/>
            <person name="Gorecki P."/>
            <person name="Heitman J."/>
            <person name="Hesse C."/>
            <person name="Hori C."/>
            <person name="Igarashi K."/>
            <person name="Jurgens J.A."/>
            <person name="Kallen N."/>
            <person name="Kersten P."/>
            <person name="Kohler A."/>
            <person name="Kuees U."/>
            <person name="Kumar T.K.A."/>
            <person name="Kuo A."/>
            <person name="LaButti K."/>
            <person name="Larrondo L.F."/>
            <person name="Lindquist E."/>
            <person name="Ling A."/>
            <person name="Lombard V."/>
            <person name="Lucas S."/>
            <person name="Lundell T."/>
            <person name="Martin R."/>
            <person name="McLaughlin D.J."/>
            <person name="Morgenstern I."/>
            <person name="Morin E."/>
            <person name="Murat C."/>
            <person name="Nagy L.G."/>
            <person name="Nolan M."/>
            <person name="Ohm R.A."/>
            <person name="Patyshakuliyeva A."/>
            <person name="Rokas A."/>
            <person name="Ruiz-Duenas F.J."/>
            <person name="Sabat G."/>
            <person name="Salamov A."/>
            <person name="Samejima M."/>
            <person name="Schmutz J."/>
            <person name="Slot J.C."/>
            <person name="St John F."/>
            <person name="Stenlid J."/>
            <person name="Sun H."/>
            <person name="Sun S."/>
            <person name="Syed K."/>
            <person name="Tsang A."/>
            <person name="Wiebenga A."/>
            <person name="Young D."/>
            <person name="Pisabarro A."/>
            <person name="Eastwood D.C."/>
            <person name="Martin F."/>
            <person name="Cullen D."/>
            <person name="Grigoriev I.V."/>
            <person name="Hibbett D.S."/>
        </authorList>
    </citation>
    <scope>NUCLEOTIDE SEQUENCE [LARGE SCALE GENOMIC DNA]</scope>
    <source>
        <strain evidence="2 3">DJM-731 SS1</strain>
    </source>
</reference>
<feature type="compositionally biased region" description="Low complexity" evidence="1">
    <location>
        <begin position="185"/>
        <end position="194"/>
    </location>
</feature>
<dbReference type="EMBL" id="JH795865">
    <property type="protein sequence ID" value="EJU01122.1"/>
    <property type="molecule type" value="Genomic_DNA"/>
</dbReference>